<dbReference type="AlphaFoldDB" id="A0AA40A2K1"/>
<reference evidence="6" key="1">
    <citation type="submission" date="2023-06" db="EMBL/GenBank/DDBJ databases">
        <title>Genome-scale phylogeny and comparative genomics of the fungal order Sordariales.</title>
        <authorList>
            <consortium name="Lawrence Berkeley National Laboratory"/>
            <person name="Hensen N."/>
            <person name="Bonometti L."/>
            <person name="Westerberg I."/>
            <person name="Brannstrom I.O."/>
            <person name="Guillou S."/>
            <person name="Cros-Aarteil S."/>
            <person name="Calhoun S."/>
            <person name="Haridas S."/>
            <person name="Kuo A."/>
            <person name="Mondo S."/>
            <person name="Pangilinan J."/>
            <person name="Riley R."/>
            <person name="Labutti K."/>
            <person name="Andreopoulos B."/>
            <person name="Lipzen A."/>
            <person name="Chen C."/>
            <person name="Yanf M."/>
            <person name="Daum C."/>
            <person name="Ng V."/>
            <person name="Clum A."/>
            <person name="Steindorff A."/>
            <person name="Ohm R."/>
            <person name="Martin F."/>
            <person name="Silar P."/>
            <person name="Natvig D."/>
            <person name="Lalanne C."/>
            <person name="Gautier V."/>
            <person name="Ament-Velasquez S.L."/>
            <person name="Kruys A."/>
            <person name="Hutchinson M.I."/>
            <person name="Powell A.J."/>
            <person name="Barry K."/>
            <person name="Miller A.N."/>
            <person name="Grigoriev I.V."/>
            <person name="Debuchy R."/>
            <person name="Gladieux P."/>
            <person name="Thoren M.H."/>
            <person name="Johannesson H."/>
        </authorList>
    </citation>
    <scope>NUCLEOTIDE SEQUENCE</scope>
    <source>
        <strain evidence="6">SMH4607-1</strain>
    </source>
</reference>
<keyword evidence="3" id="KW-0560">Oxidoreductase</keyword>
<keyword evidence="7" id="KW-1185">Reference proteome</keyword>
<protein>
    <submittedName>
        <fullName evidence="6">Carotenoid oxygenase</fullName>
    </submittedName>
</protein>
<dbReference type="Proteomes" id="UP001172102">
    <property type="component" value="Unassembled WGS sequence"/>
</dbReference>
<evidence type="ECO:0000313" key="7">
    <source>
        <dbReference type="Proteomes" id="UP001172102"/>
    </source>
</evidence>
<evidence type="ECO:0000256" key="4">
    <source>
        <dbReference type="ARBA" id="ARBA00023004"/>
    </source>
</evidence>
<dbReference type="Pfam" id="PF03055">
    <property type="entry name" value="RPE65"/>
    <property type="match status" value="1"/>
</dbReference>
<keyword evidence="2 5" id="KW-0479">Metal-binding</keyword>
<feature type="binding site" evidence="5">
    <location>
        <position position="377"/>
    </location>
    <ligand>
        <name>Fe cation</name>
        <dbReference type="ChEBI" id="CHEBI:24875"/>
        <note>catalytic</note>
    </ligand>
</feature>
<feature type="binding site" evidence="5">
    <location>
        <position position="586"/>
    </location>
    <ligand>
        <name>Fe cation</name>
        <dbReference type="ChEBI" id="CHEBI:24875"/>
        <note>catalytic</note>
    </ligand>
</feature>
<feature type="binding site" evidence="5">
    <location>
        <position position="255"/>
    </location>
    <ligand>
        <name>Fe cation</name>
        <dbReference type="ChEBI" id="CHEBI:24875"/>
        <note>catalytic</note>
    </ligand>
</feature>
<name>A0AA40A2K1_9PEZI</name>
<sequence>MDLVGNTTRAEPIRRLGIDEKHDLEAVVSNLAAEAYKDWPNEAGFDSLTEERGPIEISVSGHIPAWAGGSLYRTGPGVYKIEDTAVGTFYTTHWFDGLAHTHRFDITPDGQSGTKMFYSSRRQSEQMAEHIKQFGDRKYFSFGQRRDPCLGLFAKIMSSWVAMRARPADKGFENISVAVHLNLPGVVAQPTGSPASQIHTPGIAGGHRVGIPQKMWITTDNCIMKQFDSETLEPIGFATQESLHPDLTGPTSCAHAQRDPLTGDMFNFNLQMGRNPTYRIFRVSAATGKTDILAAIQGPGIHAAYMHSFYLSPSFVIFCIPSSHLGLRGLKVLWERNMLDAIEPFDESKKCKWFVIDRLHGRGVVAEFETDAGFFFHSVNSFEEQDDADTIVGATTLFCDVVEYPNLEIMSSLYYDVLLQKNGAEKKFWGDPQRARAALGRLVRYRIHIPLFQEPGGSHDLSFSKILSIPAPHAGELPTINPRFATKRHRYVYSIAFFGRSTLMDCIVKTDMETREALFWNTPPGHSPGEAIFVPRPDGVAEDDGVLLSVVLDGSSRTSYVVCLDARTMAELGRGEVGFAVGLGFHGLHVAGSP</sequence>
<organism evidence="6 7">
    <name type="scientific">Lasiosphaeris hirsuta</name>
    <dbReference type="NCBI Taxonomy" id="260670"/>
    <lineage>
        <taxon>Eukaryota</taxon>
        <taxon>Fungi</taxon>
        <taxon>Dikarya</taxon>
        <taxon>Ascomycota</taxon>
        <taxon>Pezizomycotina</taxon>
        <taxon>Sordariomycetes</taxon>
        <taxon>Sordariomycetidae</taxon>
        <taxon>Sordariales</taxon>
        <taxon>Lasiosphaeriaceae</taxon>
        <taxon>Lasiosphaeris</taxon>
    </lineage>
</organism>
<evidence type="ECO:0000256" key="1">
    <source>
        <dbReference type="ARBA" id="ARBA00006787"/>
    </source>
</evidence>
<dbReference type="PANTHER" id="PTHR10543">
    <property type="entry name" value="BETA-CAROTENE DIOXYGENASE"/>
    <property type="match status" value="1"/>
</dbReference>
<accession>A0AA40A2K1</accession>
<dbReference type="InterPro" id="IPR004294">
    <property type="entry name" value="Carotenoid_Oase"/>
</dbReference>
<dbReference type="GO" id="GO:0010436">
    <property type="term" value="F:carotenoid dioxygenase activity"/>
    <property type="evidence" value="ECO:0007669"/>
    <property type="project" value="TreeGrafter"/>
</dbReference>
<comment type="caution">
    <text evidence="6">The sequence shown here is derived from an EMBL/GenBank/DDBJ whole genome shotgun (WGS) entry which is preliminary data.</text>
</comment>
<comment type="cofactor">
    <cofactor evidence="5">
        <name>Fe(2+)</name>
        <dbReference type="ChEBI" id="CHEBI:29033"/>
    </cofactor>
    <text evidence="5">Binds 1 Fe(2+) ion per subunit.</text>
</comment>
<dbReference type="EMBL" id="JAUKUA010000006">
    <property type="protein sequence ID" value="KAK0708058.1"/>
    <property type="molecule type" value="Genomic_DNA"/>
</dbReference>
<dbReference type="PANTHER" id="PTHR10543:SF24">
    <property type="entry name" value="CAROTENOID ISOMEROOXYGENASE"/>
    <property type="match status" value="1"/>
</dbReference>
<evidence type="ECO:0000256" key="3">
    <source>
        <dbReference type="ARBA" id="ARBA00023002"/>
    </source>
</evidence>
<evidence type="ECO:0000256" key="2">
    <source>
        <dbReference type="ARBA" id="ARBA00022723"/>
    </source>
</evidence>
<dbReference type="GO" id="GO:0016121">
    <property type="term" value="P:carotene catabolic process"/>
    <property type="evidence" value="ECO:0007669"/>
    <property type="project" value="TreeGrafter"/>
</dbReference>
<comment type="similarity">
    <text evidence="1">Belongs to the carotenoid oxygenase family.</text>
</comment>
<dbReference type="GO" id="GO:0046872">
    <property type="term" value="F:metal ion binding"/>
    <property type="evidence" value="ECO:0007669"/>
    <property type="project" value="UniProtKB-KW"/>
</dbReference>
<keyword evidence="4 5" id="KW-0408">Iron</keyword>
<gene>
    <name evidence="6" type="ORF">B0H67DRAFT_496818</name>
</gene>
<evidence type="ECO:0000313" key="6">
    <source>
        <dbReference type="EMBL" id="KAK0708058.1"/>
    </source>
</evidence>
<evidence type="ECO:0000256" key="5">
    <source>
        <dbReference type="PIRSR" id="PIRSR604294-1"/>
    </source>
</evidence>
<proteinExistence type="inferred from homology"/>
<feature type="binding site" evidence="5">
    <location>
        <position position="307"/>
    </location>
    <ligand>
        <name>Fe cation</name>
        <dbReference type="ChEBI" id="CHEBI:24875"/>
        <note>catalytic</note>
    </ligand>
</feature>